<evidence type="ECO:0000313" key="12">
    <source>
        <dbReference type="Proteomes" id="UP000002605"/>
    </source>
</evidence>
<feature type="compositionally biased region" description="Low complexity" evidence="9">
    <location>
        <begin position="310"/>
        <end position="335"/>
    </location>
</feature>
<evidence type="ECO:0000313" key="10">
    <source>
        <dbReference type="CGD" id="CAL0000168199"/>
    </source>
</evidence>
<dbReference type="GO" id="GO:0012505">
    <property type="term" value="C:endomembrane system"/>
    <property type="evidence" value="ECO:0007669"/>
    <property type="project" value="UniProtKB-SubCell"/>
</dbReference>
<dbReference type="OrthoDB" id="1667587at2759"/>
<dbReference type="SUPFAM" id="SSF50978">
    <property type="entry name" value="WD40 repeat-like"/>
    <property type="match status" value="1"/>
</dbReference>
<dbReference type="CGD" id="CAL0000168199">
    <property type="gene designation" value="Cd36_45010"/>
</dbReference>
<sequence length="583" mass="63379">MVSGHSITTPTTTTTTTTSSSTTSIPNDSKILCINFNQDQGCFAISHEQGFLVYNTDPIELRVKRNFHINSHISSRSNNNNSNGSSSGSGSNHRNNSTGSTGSNGSVSSSGSNNESTSGYKSNNKSGSGIGHISMLHRTNYLALIGGGENPKFPINKLIIWDDLKRKTSLSLEFDTPVLNVLLSRVRIIVVLIDQIIVYGFAAPPKKFQTFNTINNPLGIADLSVNSQQSTINLYNNGPVVQAQAQAHGPSHYDFSRRKSLSPANSSSSSSTSLKENGGNLITYTSPSSTTSISTSTSASVATITNTNNNTVEATTANPTTATTTTTTTTATTSTKPLANGIGSSYQTLAFPGRSMGQIQIVDVGNNHNINKHTINIIKAHKSNIRCLCLNRTGTLIASASITGTIIRIHSTRTTALLFEFRRGIDRAIITSMKFSHDDSKLAVLSDKHTLHVYNIDEKQHPNDTIGNNTKDGGGGLNRHHLLNGLPYLPNYFQSTWSFCSVNTNKYHTSDFEEANIGIQQKWTINDSNGTEGRVDEGIIGWSGNDSIIIIWKLKKIWEKYVIVETENHQYDLKRASWKRLDS</sequence>
<keyword evidence="12" id="KW-1185">Reference proteome</keyword>
<dbReference type="eggNOG" id="KOG2111">
    <property type="taxonomic scope" value="Eukaryota"/>
</dbReference>
<keyword evidence="6" id="KW-0653">Protein transport</keyword>
<dbReference type="GO" id="GO:0015031">
    <property type="term" value="P:protein transport"/>
    <property type="evidence" value="ECO:0007669"/>
    <property type="project" value="UniProtKB-KW"/>
</dbReference>
<accession>B9WGJ4</accession>
<feature type="region of interest" description="Disordered" evidence="9">
    <location>
        <begin position="246"/>
        <end position="294"/>
    </location>
</feature>
<dbReference type="EMBL" id="FM992691">
    <property type="protein sequence ID" value="CAX42368.1"/>
    <property type="molecule type" value="Genomic_DNA"/>
</dbReference>
<evidence type="ECO:0000256" key="4">
    <source>
        <dbReference type="ARBA" id="ARBA00022574"/>
    </source>
</evidence>
<reference evidence="11 12" key="1">
    <citation type="journal article" date="2009" name="Genome Res.">
        <title>Comparative genomics of the fungal pathogens Candida dubliniensis and Candida albicans.</title>
        <authorList>
            <person name="Jackson A.P."/>
            <person name="Gamble J.A."/>
            <person name="Yeomans T."/>
            <person name="Moran G.P."/>
            <person name="Saunders D."/>
            <person name="Harris D."/>
            <person name="Aslett M."/>
            <person name="Barrell J.F."/>
            <person name="Butler G."/>
            <person name="Citiulo F."/>
            <person name="Coleman D.C."/>
            <person name="de Groot P.W.J."/>
            <person name="Goodwin T.J."/>
            <person name="Quail M.A."/>
            <person name="McQuillan J."/>
            <person name="Munro C.A."/>
            <person name="Pain A."/>
            <person name="Poulter R.T."/>
            <person name="Rajandream M.A."/>
            <person name="Renauld H."/>
            <person name="Spiering M.J."/>
            <person name="Tivey A."/>
            <person name="Gow N.A.R."/>
            <person name="Barrell B."/>
            <person name="Sullivan D.J."/>
            <person name="Berriman M."/>
        </authorList>
    </citation>
    <scope>NUCLEOTIDE SEQUENCE [LARGE SCALE GENOMIC DNA]</scope>
    <source>
        <strain evidence="12">CD36 / ATCC MYA-646 / CBS 7987 / NCPF 3949 / NRRL Y-17841</strain>
    </source>
</reference>
<evidence type="ECO:0000256" key="7">
    <source>
        <dbReference type="ARBA" id="ARBA00025740"/>
    </source>
</evidence>
<dbReference type="AlphaFoldDB" id="B9WGJ4"/>
<evidence type="ECO:0000313" key="11">
    <source>
        <dbReference type="EMBL" id="CAX42368.1"/>
    </source>
</evidence>
<name>B9WGJ4_CANDC</name>
<evidence type="ECO:0000256" key="2">
    <source>
        <dbReference type="ARBA" id="ARBA00022448"/>
    </source>
</evidence>
<dbReference type="Proteomes" id="UP000002605">
    <property type="component" value="Chromosome 4"/>
</dbReference>
<proteinExistence type="inferred from homology"/>
<feature type="region of interest" description="Disordered" evidence="9">
    <location>
        <begin position="310"/>
        <end position="337"/>
    </location>
</feature>
<dbReference type="InterPro" id="IPR048720">
    <property type="entry name" value="PROPPIN"/>
</dbReference>
<evidence type="ECO:0000256" key="9">
    <source>
        <dbReference type="SAM" id="MobiDB-lite"/>
    </source>
</evidence>
<evidence type="ECO:0000256" key="8">
    <source>
        <dbReference type="ARBA" id="ARBA00037813"/>
    </source>
</evidence>
<protein>
    <submittedName>
        <fullName evidence="11">Phosphatidylinositol 3,5-bisphosphate-binding protein, putative</fullName>
    </submittedName>
</protein>
<feature type="region of interest" description="Disordered" evidence="9">
    <location>
        <begin position="1"/>
        <end position="24"/>
    </location>
</feature>
<dbReference type="InterPro" id="IPR001680">
    <property type="entry name" value="WD40_rpt"/>
</dbReference>
<dbReference type="PANTHER" id="PTHR11227">
    <property type="entry name" value="WD-REPEAT PROTEIN INTERACTING WITH PHOSPHOINOSIDES WIPI -RELATED"/>
    <property type="match status" value="1"/>
</dbReference>
<dbReference type="GeneID" id="8047530"/>
<evidence type="ECO:0000256" key="6">
    <source>
        <dbReference type="ARBA" id="ARBA00022927"/>
    </source>
</evidence>
<dbReference type="InterPro" id="IPR036322">
    <property type="entry name" value="WD40_repeat_dom_sf"/>
</dbReference>
<evidence type="ECO:0000256" key="5">
    <source>
        <dbReference type="ARBA" id="ARBA00022737"/>
    </source>
</evidence>
<evidence type="ECO:0000256" key="1">
    <source>
        <dbReference type="ARBA" id="ARBA00004184"/>
    </source>
</evidence>
<organism evidence="11 12">
    <name type="scientific">Candida dubliniensis (strain CD36 / ATCC MYA-646 / CBS 7987 / NCPF 3949 / NRRL Y-17841)</name>
    <name type="common">Yeast</name>
    <dbReference type="NCBI Taxonomy" id="573826"/>
    <lineage>
        <taxon>Eukaryota</taxon>
        <taxon>Fungi</taxon>
        <taxon>Dikarya</taxon>
        <taxon>Ascomycota</taxon>
        <taxon>Saccharomycotina</taxon>
        <taxon>Pichiomycetes</taxon>
        <taxon>Debaryomycetaceae</taxon>
        <taxon>Candida/Lodderomyces clade</taxon>
        <taxon>Candida</taxon>
    </lineage>
</organism>
<comment type="similarity">
    <text evidence="7">Belongs to the WD repeat PROPPIN family.</text>
</comment>
<keyword evidence="3" id="KW-0926">Vacuole</keyword>
<dbReference type="KEGG" id="cdu:CD36_45010"/>
<gene>
    <name evidence="10" type="ordered locus">Cd36_45010</name>
    <name evidence="11" type="ORF">CD36_45010</name>
</gene>
<feature type="compositionally biased region" description="Low complexity" evidence="9">
    <location>
        <begin position="261"/>
        <end position="273"/>
    </location>
</feature>
<dbReference type="InterPro" id="IPR015943">
    <property type="entry name" value="WD40/YVTN_repeat-like_dom_sf"/>
</dbReference>
<dbReference type="Pfam" id="PF21032">
    <property type="entry name" value="PROPPIN"/>
    <property type="match status" value="1"/>
</dbReference>
<dbReference type="VEuPathDB" id="FungiDB:CD36_45010"/>
<evidence type="ECO:0000256" key="3">
    <source>
        <dbReference type="ARBA" id="ARBA00022554"/>
    </source>
</evidence>
<keyword evidence="2" id="KW-0813">Transport</keyword>
<feature type="compositionally biased region" description="Low complexity" evidence="9">
    <location>
        <begin position="285"/>
        <end position="294"/>
    </location>
</feature>
<feature type="region of interest" description="Disordered" evidence="9">
    <location>
        <begin position="72"/>
        <end position="125"/>
    </location>
</feature>
<dbReference type="HOGENOM" id="CLU_025895_0_1_1"/>
<comment type="subcellular location">
    <subcellularLocation>
        <location evidence="1">Endomembrane system</location>
        <topology evidence="1">Peripheral membrane protein</topology>
    </subcellularLocation>
    <subcellularLocation>
        <location evidence="8">Vacuole membrane</location>
    </subcellularLocation>
</comment>
<dbReference type="Gene3D" id="2.130.10.10">
    <property type="entry name" value="YVTN repeat-like/Quinoprotein amine dehydrogenase"/>
    <property type="match status" value="1"/>
</dbReference>
<dbReference type="GO" id="GO:0005774">
    <property type="term" value="C:vacuolar membrane"/>
    <property type="evidence" value="ECO:0007669"/>
    <property type="project" value="UniProtKB-SubCell"/>
</dbReference>
<keyword evidence="4" id="KW-0853">WD repeat</keyword>
<dbReference type="RefSeq" id="XP_002420148.1">
    <property type="nucleotide sequence ID" value="XM_002420103.1"/>
</dbReference>
<dbReference type="SMART" id="SM00320">
    <property type="entry name" value="WD40"/>
    <property type="match status" value="3"/>
</dbReference>
<keyword evidence="5" id="KW-0677">Repeat</keyword>